<accession>A0A8D8CKJ9</accession>
<dbReference type="EMBL" id="HBUE01130517">
    <property type="protein sequence ID" value="CAG6496224.1"/>
    <property type="molecule type" value="Transcribed_RNA"/>
</dbReference>
<keyword evidence="1" id="KW-1133">Transmembrane helix</keyword>
<organism evidence="2">
    <name type="scientific">Culex pipiens</name>
    <name type="common">House mosquito</name>
    <dbReference type="NCBI Taxonomy" id="7175"/>
    <lineage>
        <taxon>Eukaryota</taxon>
        <taxon>Metazoa</taxon>
        <taxon>Ecdysozoa</taxon>
        <taxon>Arthropoda</taxon>
        <taxon>Hexapoda</taxon>
        <taxon>Insecta</taxon>
        <taxon>Pterygota</taxon>
        <taxon>Neoptera</taxon>
        <taxon>Endopterygota</taxon>
        <taxon>Diptera</taxon>
        <taxon>Nematocera</taxon>
        <taxon>Culicoidea</taxon>
        <taxon>Culicidae</taxon>
        <taxon>Culicinae</taxon>
        <taxon>Culicini</taxon>
        <taxon>Culex</taxon>
        <taxon>Culex</taxon>
    </lineage>
</organism>
<keyword evidence="1" id="KW-0812">Transmembrane</keyword>
<protein>
    <submittedName>
        <fullName evidence="2">(northern house mosquito) hypothetical protein</fullName>
    </submittedName>
</protein>
<keyword evidence="1" id="KW-0472">Membrane</keyword>
<feature type="transmembrane region" description="Helical" evidence="1">
    <location>
        <begin position="50"/>
        <end position="68"/>
    </location>
</feature>
<evidence type="ECO:0000256" key="1">
    <source>
        <dbReference type="SAM" id="Phobius"/>
    </source>
</evidence>
<dbReference type="EMBL" id="HBUE01130515">
    <property type="protein sequence ID" value="CAG6496223.1"/>
    <property type="molecule type" value="Transcribed_RNA"/>
</dbReference>
<sequence length="108" mass="11652">MCCWRSVLVGKDSGQVVQAWRPLLRTSHFKIAGIIFSAGDLFVKFAGTNFMVTTFSGFLGLSILNLFCESSSSRNRLGSTPTSIWVTLSSSIRTSLVVLTNVDDGAGL</sequence>
<name>A0A8D8CKJ9_CULPI</name>
<evidence type="ECO:0000313" key="2">
    <source>
        <dbReference type="EMBL" id="CAG6496224.1"/>
    </source>
</evidence>
<proteinExistence type="predicted"/>
<reference evidence="2" key="1">
    <citation type="submission" date="2021-05" db="EMBL/GenBank/DDBJ databases">
        <authorList>
            <person name="Alioto T."/>
            <person name="Alioto T."/>
            <person name="Gomez Garrido J."/>
        </authorList>
    </citation>
    <scope>NUCLEOTIDE SEQUENCE</scope>
</reference>
<dbReference type="AlphaFoldDB" id="A0A8D8CKJ9"/>